<sequence length="35" mass="4176">MSVEQSQFAVNQLDKDIANLDRRQNGYEYNKHDFT</sequence>
<accession>A0A369AN01</accession>
<keyword evidence="2" id="KW-1185">Reference proteome</keyword>
<evidence type="ECO:0000313" key="2">
    <source>
        <dbReference type="Proteomes" id="UP000253034"/>
    </source>
</evidence>
<protein>
    <submittedName>
        <fullName evidence="1">Uncharacterized protein</fullName>
    </submittedName>
</protein>
<dbReference type="AlphaFoldDB" id="A0A369AN01"/>
<proteinExistence type="predicted"/>
<gene>
    <name evidence="1" type="ORF">DFR58_12937</name>
</gene>
<reference evidence="1 2" key="1">
    <citation type="submission" date="2018-07" db="EMBL/GenBank/DDBJ databases">
        <title>Genomic Encyclopedia of Type Strains, Phase IV (KMG-IV): sequencing the most valuable type-strain genomes for metagenomic binning, comparative biology and taxonomic classification.</title>
        <authorList>
            <person name="Goeker M."/>
        </authorList>
    </citation>
    <scope>NUCLEOTIDE SEQUENCE [LARGE SCALE GENOMIC DNA]</scope>
    <source>
        <strain evidence="1 2">DSM 27016</strain>
    </source>
</reference>
<organism evidence="1 2">
    <name type="scientific">Anaerobacterium chartisolvens</name>
    <dbReference type="NCBI Taxonomy" id="1297424"/>
    <lineage>
        <taxon>Bacteria</taxon>
        <taxon>Bacillati</taxon>
        <taxon>Bacillota</taxon>
        <taxon>Clostridia</taxon>
        <taxon>Eubacteriales</taxon>
        <taxon>Oscillospiraceae</taxon>
        <taxon>Anaerobacterium</taxon>
    </lineage>
</organism>
<name>A0A369AN01_9FIRM</name>
<dbReference type="Proteomes" id="UP000253034">
    <property type="component" value="Unassembled WGS sequence"/>
</dbReference>
<evidence type="ECO:0000313" key="1">
    <source>
        <dbReference type="EMBL" id="RCX10445.1"/>
    </source>
</evidence>
<comment type="caution">
    <text evidence="1">The sequence shown here is derived from an EMBL/GenBank/DDBJ whole genome shotgun (WGS) entry which is preliminary data.</text>
</comment>
<dbReference type="EMBL" id="QPJT01000029">
    <property type="protein sequence ID" value="RCX10445.1"/>
    <property type="molecule type" value="Genomic_DNA"/>
</dbReference>